<sequence>MKTKMITNQDFPTICRLCMSTPDGELQPLSQLTTLNLLITVIQIDINAENLPKNICYQCMTQLDNIHKFVENCQNCNTILETLADDTHIEVTSFSTGSINEEVDIKTQFYITETLESEIHQPEEIANANMYVELCPKFKCFKCQKLCTTKRSLAAHMASHRKDKIYECPECSVNFPYAEYLMRHSLNVHGTETKPFVCNICQEGFLRKRTLEEHKNFHTGETPYVCTHCGQRFKVSRHFYKHMYLLHNPNLSKTPKYKRKYVEKRVHLHLECKECGKIFASRSGFSNHQLIHEGIKKFLCSTCGKQFITNAQLQKHLKCHKDRNKIFNCADCDKTFTSTKTLLIHSTKMHTSEETHKCSQCHKVFNTKDDLVEHLNTHVESYPCSYCEKTFNKKSKLQVHIQIHLNRFKCEICSKKFSCASHLNGHMRIHTGEKPFMCTVCGKTFSQKQTLTVHMRIHYGITPFECSNCDKKYHDSTNLRRHFKRHHENRKEENHNQFILNL</sequence>
<feature type="domain" description="C2H2-type" evidence="9">
    <location>
        <begin position="166"/>
        <end position="194"/>
    </location>
</feature>
<dbReference type="EMBL" id="OV651820">
    <property type="protein sequence ID" value="CAH1114134.1"/>
    <property type="molecule type" value="Genomic_DNA"/>
</dbReference>
<dbReference type="Pfam" id="PF00096">
    <property type="entry name" value="zf-C2H2"/>
    <property type="match status" value="4"/>
</dbReference>
<feature type="domain" description="C2H2-type" evidence="9">
    <location>
        <begin position="298"/>
        <end position="325"/>
    </location>
</feature>
<dbReference type="FunFam" id="3.30.160.60:FF:000759">
    <property type="entry name" value="zinc finger protein 16"/>
    <property type="match status" value="1"/>
</dbReference>
<evidence type="ECO:0000256" key="2">
    <source>
        <dbReference type="ARBA" id="ARBA00022723"/>
    </source>
</evidence>
<dbReference type="InterPro" id="IPR013087">
    <property type="entry name" value="Znf_C2H2_type"/>
</dbReference>
<dbReference type="FunFam" id="3.30.160.60:FF:001498">
    <property type="entry name" value="Zinc finger protein 404"/>
    <property type="match status" value="1"/>
</dbReference>
<evidence type="ECO:0000256" key="8">
    <source>
        <dbReference type="PROSITE-ProRule" id="PRU01263"/>
    </source>
</evidence>
<dbReference type="SUPFAM" id="SSF57667">
    <property type="entry name" value="beta-beta-alpha zinc fingers"/>
    <property type="match status" value="7"/>
</dbReference>
<reference evidence="11" key="1">
    <citation type="submission" date="2022-01" db="EMBL/GenBank/DDBJ databases">
        <authorList>
            <person name="King R."/>
        </authorList>
    </citation>
    <scope>NUCLEOTIDE SEQUENCE</scope>
</reference>
<feature type="domain" description="C2H2-type" evidence="9">
    <location>
        <begin position="382"/>
        <end position="409"/>
    </location>
</feature>
<evidence type="ECO:0000256" key="3">
    <source>
        <dbReference type="ARBA" id="ARBA00022737"/>
    </source>
</evidence>
<dbReference type="Pfam" id="PF07776">
    <property type="entry name" value="zf-AD"/>
    <property type="match status" value="1"/>
</dbReference>
<evidence type="ECO:0000256" key="4">
    <source>
        <dbReference type="ARBA" id="ARBA00022771"/>
    </source>
</evidence>
<feature type="binding site" evidence="8">
    <location>
        <position position="59"/>
    </location>
    <ligand>
        <name>Zn(2+)</name>
        <dbReference type="ChEBI" id="CHEBI:29105"/>
    </ligand>
</feature>
<evidence type="ECO:0000259" key="10">
    <source>
        <dbReference type="PROSITE" id="PS51915"/>
    </source>
</evidence>
<dbReference type="InterPro" id="IPR036236">
    <property type="entry name" value="Znf_C2H2_sf"/>
</dbReference>
<evidence type="ECO:0000313" key="12">
    <source>
        <dbReference type="Proteomes" id="UP001153636"/>
    </source>
</evidence>
<feature type="domain" description="C2H2-type" evidence="9">
    <location>
        <begin position="408"/>
        <end position="435"/>
    </location>
</feature>
<feature type="domain" description="C2H2-type" evidence="9">
    <location>
        <begin position="270"/>
        <end position="297"/>
    </location>
</feature>
<evidence type="ECO:0000256" key="6">
    <source>
        <dbReference type="ARBA" id="ARBA00023242"/>
    </source>
</evidence>
<feature type="domain" description="C2H2-type" evidence="9">
    <location>
        <begin position="138"/>
        <end position="165"/>
    </location>
</feature>
<organism evidence="11 12">
    <name type="scientific">Psylliodes chrysocephalus</name>
    <dbReference type="NCBI Taxonomy" id="3402493"/>
    <lineage>
        <taxon>Eukaryota</taxon>
        <taxon>Metazoa</taxon>
        <taxon>Ecdysozoa</taxon>
        <taxon>Arthropoda</taxon>
        <taxon>Hexapoda</taxon>
        <taxon>Insecta</taxon>
        <taxon>Pterygota</taxon>
        <taxon>Neoptera</taxon>
        <taxon>Endopterygota</taxon>
        <taxon>Coleoptera</taxon>
        <taxon>Polyphaga</taxon>
        <taxon>Cucujiformia</taxon>
        <taxon>Chrysomeloidea</taxon>
        <taxon>Chrysomelidae</taxon>
        <taxon>Galerucinae</taxon>
        <taxon>Alticini</taxon>
        <taxon>Psylliodes</taxon>
    </lineage>
</organism>
<keyword evidence="2 8" id="KW-0479">Metal-binding</keyword>
<feature type="domain" description="C2H2-type" evidence="9">
    <location>
        <begin position="436"/>
        <end position="463"/>
    </location>
</feature>
<dbReference type="PROSITE" id="PS00028">
    <property type="entry name" value="ZINC_FINGER_C2H2_1"/>
    <property type="match status" value="11"/>
</dbReference>
<feature type="binding site" evidence="8">
    <location>
        <position position="18"/>
    </location>
    <ligand>
        <name>Zn(2+)</name>
        <dbReference type="ChEBI" id="CHEBI:29105"/>
    </ligand>
</feature>
<protein>
    <submittedName>
        <fullName evidence="11">Uncharacterized protein</fullName>
    </submittedName>
</protein>
<evidence type="ECO:0000313" key="11">
    <source>
        <dbReference type="EMBL" id="CAH1114134.1"/>
    </source>
</evidence>
<dbReference type="SMART" id="SM00868">
    <property type="entry name" value="zf-AD"/>
    <property type="match status" value="2"/>
</dbReference>
<dbReference type="InterPro" id="IPR012934">
    <property type="entry name" value="Znf_AD"/>
</dbReference>
<proteinExistence type="predicted"/>
<feature type="binding site" evidence="8">
    <location>
        <position position="15"/>
    </location>
    <ligand>
        <name>Zn(2+)</name>
        <dbReference type="ChEBI" id="CHEBI:29105"/>
    </ligand>
</feature>
<dbReference type="Pfam" id="PF13912">
    <property type="entry name" value="zf-C2H2_6"/>
    <property type="match status" value="1"/>
</dbReference>
<name>A0A9P0D941_9CUCU</name>
<feature type="domain" description="C2H2-type" evidence="9">
    <location>
        <begin position="224"/>
        <end position="252"/>
    </location>
</feature>
<dbReference type="SUPFAM" id="SSF57716">
    <property type="entry name" value="Glucocorticoid receptor-like (DNA-binding domain)"/>
    <property type="match status" value="1"/>
</dbReference>
<dbReference type="GO" id="GO:0005634">
    <property type="term" value="C:nucleus"/>
    <property type="evidence" value="ECO:0007669"/>
    <property type="project" value="UniProtKB-SubCell"/>
</dbReference>
<evidence type="ECO:0000256" key="5">
    <source>
        <dbReference type="ARBA" id="ARBA00022833"/>
    </source>
</evidence>
<comment type="subcellular location">
    <subcellularLocation>
        <location evidence="1">Nucleus</location>
    </subcellularLocation>
</comment>
<evidence type="ECO:0000256" key="1">
    <source>
        <dbReference type="ARBA" id="ARBA00004123"/>
    </source>
</evidence>
<accession>A0A9P0D941</accession>
<dbReference type="Proteomes" id="UP001153636">
    <property type="component" value="Chromosome 8"/>
</dbReference>
<dbReference type="Gene3D" id="3.40.1800.20">
    <property type="match status" value="1"/>
</dbReference>
<dbReference type="PROSITE" id="PS50157">
    <property type="entry name" value="ZINC_FINGER_C2H2_2"/>
    <property type="match status" value="12"/>
</dbReference>
<dbReference type="PANTHER" id="PTHR24381:SF393">
    <property type="entry name" value="CHROMATIN-LINKED ADAPTOR FOR MSL PROTEINS, ISOFORM B"/>
    <property type="match status" value="1"/>
</dbReference>
<gene>
    <name evidence="11" type="ORF">PSYICH_LOCUS14118</name>
</gene>
<feature type="domain" description="C2H2-type" evidence="9">
    <location>
        <begin position="327"/>
        <end position="355"/>
    </location>
</feature>
<feature type="domain" description="C2H2-type" evidence="9">
    <location>
        <begin position="356"/>
        <end position="383"/>
    </location>
</feature>
<evidence type="ECO:0000259" key="9">
    <source>
        <dbReference type="PROSITE" id="PS50157"/>
    </source>
</evidence>
<evidence type="ECO:0000256" key="7">
    <source>
        <dbReference type="PROSITE-ProRule" id="PRU00042"/>
    </source>
</evidence>
<keyword evidence="4 7" id="KW-0863">Zinc-finger</keyword>
<feature type="domain" description="C2H2-type" evidence="9">
    <location>
        <begin position="464"/>
        <end position="492"/>
    </location>
</feature>
<dbReference type="PANTHER" id="PTHR24381">
    <property type="entry name" value="ZINC FINGER PROTEIN"/>
    <property type="match status" value="1"/>
</dbReference>
<feature type="domain" description="ZAD" evidence="10">
    <location>
        <begin position="13"/>
        <end position="83"/>
    </location>
</feature>
<keyword evidence="3" id="KW-0677">Repeat</keyword>
<dbReference type="GO" id="GO:0000977">
    <property type="term" value="F:RNA polymerase II transcription regulatory region sequence-specific DNA binding"/>
    <property type="evidence" value="ECO:0007669"/>
    <property type="project" value="TreeGrafter"/>
</dbReference>
<feature type="domain" description="C2H2-type" evidence="9">
    <location>
        <begin position="196"/>
        <end position="223"/>
    </location>
</feature>
<dbReference type="AlphaFoldDB" id="A0A9P0D941"/>
<dbReference type="Pfam" id="PF13894">
    <property type="entry name" value="zf-C2H2_4"/>
    <property type="match status" value="1"/>
</dbReference>
<dbReference type="FunFam" id="3.30.160.60:FF:000100">
    <property type="entry name" value="Zinc finger 45-like"/>
    <property type="match status" value="1"/>
</dbReference>
<keyword evidence="5 8" id="KW-0862">Zinc</keyword>
<dbReference type="GO" id="GO:0000981">
    <property type="term" value="F:DNA-binding transcription factor activity, RNA polymerase II-specific"/>
    <property type="evidence" value="ECO:0007669"/>
    <property type="project" value="TreeGrafter"/>
</dbReference>
<dbReference type="PROSITE" id="PS51915">
    <property type="entry name" value="ZAD"/>
    <property type="match status" value="1"/>
</dbReference>
<dbReference type="Gene3D" id="3.30.160.60">
    <property type="entry name" value="Classic Zinc Finger"/>
    <property type="match status" value="10"/>
</dbReference>
<dbReference type="GO" id="GO:0008270">
    <property type="term" value="F:zinc ion binding"/>
    <property type="evidence" value="ECO:0007669"/>
    <property type="project" value="UniProtKB-UniRule"/>
</dbReference>
<keyword evidence="6" id="KW-0539">Nucleus</keyword>
<dbReference type="OrthoDB" id="6077919at2759"/>
<keyword evidence="12" id="KW-1185">Reference proteome</keyword>
<dbReference type="SMART" id="SM00355">
    <property type="entry name" value="ZnF_C2H2"/>
    <property type="match status" value="12"/>
</dbReference>
<feature type="binding site" evidence="8">
    <location>
        <position position="56"/>
    </location>
    <ligand>
        <name>Zn(2+)</name>
        <dbReference type="ChEBI" id="CHEBI:29105"/>
    </ligand>
</feature>